<dbReference type="Proteomes" id="UP000664132">
    <property type="component" value="Unassembled WGS sequence"/>
</dbReference>
<reference evidence="8" key="1">
    <citation type="submission" date="2021-02" db="EMBL/GenBank/DDBJ databases">
        <title>Genome sequence Cadophora malorum strain M34.</title>
        <authorList>
            <person name="Stefanovic E."/>
            <person name="Vu D."/>
            <person name="Scully C."/>
            <person name="Dijksterhuis J."/>
            <person name="Roader J."/>
            <person name="Houbraken J."/>
        </authorList>
    </citation>
    <scope>NUCLEOTIDE SEQUENCE</scope>
    <source>
        <strain evidence="8">M34</strain>
    </source>
</reference>
<comment type="subcellular location">
    <subcellularLocation>
        <location evidence="1">Membrane</location>
        <topology evidence="1">Multi-pass membrane protein</topology>
    </subcellularLocation>
</comment>
<protein>
    <recommendedName>
        <fullName evidence="7">Phosphatidic acid phosphatase type 2/haloperoxidase domain-containing protein</fullName>
    </recommendedName>
</protein>
<dbReference type="AlphaFoldDB" id="A0A8H8BTP3"/>
<dbReference type="PANTHER" id="PTHR10165:SF84">
    <property type="entry name" value="PHOSPHATIDIC ACID PHOSPHATASE BETA"/>
    <property type="match status" value="1"/>
</dbReference>
<evidence type="ECO:0000256" key="1">
    <source>
        <dbReference type="ARBA" id="ARBA00004141"/>
    </source>
</evidence>
<sequence>MPMAPADDGERRRHDINRECRRVSYWRIVWRDYASIAVVAASSLWVYLLPMYLLDHRVVPVSRSNSQHDMEEHGPTYGGPSELSYPWIREPIPTWACGVVVVLVPLLVITLFQLKLRSLWDFHAGLTGTLKATVSSTMIATIFKHFIGGFRPHYMQVCKPDMTKISGGAGQLQSFFDSSACTANSHDVNRAIQGFPSGHTTSAFAGAMFLTLYLNAKLKAFADHASEFWAFIVTIMPLLLASLIGGSMYISYQHHAYEVVVGMAIGIVVGALGYRSSYAAVFDFRYNHIPLPPFGARIRFRYGLEVPSFRSNTVTCGDISDKAHPVMWSWWTKSGAGVLEQERASSWQKIVRCVGENKLECMTLALQTLQMSNDEHAVEVNDQSKIGQ</sequence>
<dbReference type="GO" id="GO:0016020">
    <property type="term" value="C:membrane"/>
    <property type="evidence" value="ECO:0007669"/>
    <property type="project" value="UniProtKB-SubCell"/>
</dbReference>
<keyword evidence="3 6" id="KW-0812">Transmembrane</keyword>
<evidence type="ECO:0000256" key="4">
    <source>
        <dbReference type="ARBA" id="ARBA00022989"/>
    </source>
</evidence>
<evidence type="ECO:0000313" key="9">
    <source>
        <dbReference type="Proteomes" id="UP000664132"/>
    </source>
</evidence>
<dbReference type="Pfam" id="PF01569">
    <property type="entry name" value="PAP2"/>
    <property type="match status" value="1"/>
</dbReference>
<evidence type="ECO:0000256" key="5">
    <source>
        <dbReference type="ARBA" id="ARBA00023136"/>
    </source>
</evidence>
<dbReference type="PANTHER" id="PTHR10165">
    <property type="entry name" value="LIPID PHOSPHATE PHOSPHATASE"/>
    <property type="match status" value="1"/>
</dbReference>
<feature type="transmembrane region" description="Helical" evidence="6">
    <location>
        <begin position="33"/>
        <end position="54"/>
    </location>
</feature>
<feature type="transmembrane region" description="Helical" evidence="6">
    <location>
        <begin position="92"/>
        <end position="112"/>
    </location>
</feature>
<proteinExistence type="inferred from homology"/>
<dbReference type="OrthoDB" id="10030083at2759"/>
<accession>A0A8H8BTP3</accession>
<dbReference type="Gene3D" id="1.20.144.10">
    <property type="entry name" value="Phosphatidic acid phosphatase type 2/haloperoxidase"/>
    <property type="match status" value="1"/>
</dbReference>
<dbReference type="InterPro" id="IPR036938">
    <property type="entry name" value="PAP2/HPO_sf"/>
</dbReference>
<comment type="similarity">
    <text evidence="2">Belongs to the PA-phosphatase related phosphoesterase family.</text>
</comment>
<keyword evidence="5 6" id="KW-0472">Membrane</keyword>
<organism evidence="8 9">
    <name type="scientific">Cadophora malorum</name>
    <dbReference type="NCBI Taxonomy" id="108018"/>
    <lineage>
        <taxon>Eukaryota</taxon>
        <taxon>Fungi</taxon>
        <taxon>Dikarya</taxon>
        <taxon>Ascomycota</taxon>
        <taxon>Pezizomycotina</taxon>
        <taxon>Leotiomycetes</taxon>
        <taxon>Helotiales</taxon>
        <taxon>Ploettnerulaceae</taxon>
        <taxon>Cadophora</taxon>
    </lineage>
</organism>
<evidence type="ECO:0000259" key="7">
    <source>
        <dbReference type="SMART" id="SM00014"/>
    </source>
</evidence>
<feature type="transmembrane region" description="Helical" evidence="6">
    <location>
        <begin position="198"/>
        <end position="216"/>
    </location>
</feature>
<feature type="transmembrane region" description="Helical" evidence="6">
    <location>
        <begin position="228"/>
        <end position="250"/>
    </location>
</feature>
<dbReference type="InterPro" id="IPR000326">
    <property type="entry name" value="PAP2/HPO"/>
</dbReference>
<name>A0A8H8BTP3_9HELO</name>
<dbReference type="GO" id="GO:0008195">
    <property type="term" value="F:phosphatidate phosphatase activity"/>
    <property type="evidence" value="ECO:0007669"/>
    <property type="project" value="TreeGrafter"/>
</dbReference>
<keyword evidence="4 6" id="KW-1133">Transmembrane helix</keyword>
<feature type="transmembrane region" description="Helical" evidence="6">
    <location>
        <begin position="256"/>
        <end position="274"/>
    </location>
</feature>
<dbReference type="EMBL" id="JAFJYH010000031">
    <property type="protein sequence ID" value="KAG4423636.1"/>
    <property type="molecule type" value="Genomic_DNA"/>
</dbReference>
<dbReference type="SMART" id="SM00014">
    <property type="entry name" value="acidPPc"/>
    <property type="match status" value="1"/>
</dbReference>
<gene>
    <name evidence="8" type="ORF">IFR04_003181</name>
</gene>
<evidence type="ECO:0000313" key="8">
    <source>
        <dbReference type="EMBL" id="KAG4423636.1"/>
    </source>
</evidence>
<evidence type="ECO:0000256" key="6">
    <source>
        <dbReference type="SAM" id="Phobius"/>
    </source>
</evidence>
<comment type="caution">
    <text evidence="8">The sequence shown here is derived from an EMBL/GenBank/DDBJ whole genome shotgun (WGS) entry which is preliminary data.</text>
</comment>
<evidence type="ECO:0000256" key="2">
    <source>
        <dbReference type="ARBA" id="ARBA00008816"/>
    </source>
</evidence>
<feature type="domain" description="Phosphatidic acid phosphatase type 2/haloperoxidase" evidence="7">
    <location>
        <begin position="124"/>
        <end position="274"/>
    </location>
</feature>
<dbReference type="SUPFAM" id="SSF48317">
    <property type="entry name" value="Acid phosphatase/Vanadium-dependent haloperoxidase"/>
    <property type="match status" value="1"/>
</dbReference>
<keyword evidence="9" id="KW-1185">Reference proteome</keyword>
<dbReference type="GO" id="GO:0006644">
    <property type="term" value="P:phospholipid metabolic process"/>
    <property type="evidence" value="ECO:0007669"/>
    <property type="project" value="InterPro"/>
</dbReference>
<dbReference type="GO" id="GO:0046839">
    <property type="term" value="P:phospholipid dephosphorylation"/>
    <property type="evidence" value="ECO:0007669"/>
    <property type="project" value="TreeGrafter"/>
</dbReference>
<dbReference type="InterPro" id="IPR043216">
    <property type="entry name" value="PAP-like"/>
</dbReference>
<evidence type="ECO:0000256" key="3">
    <source>
        <dbReference type="ARBA" id="ARBA00022692"/>
    </source>
</evidence>